<organism evidence="2 3">
    <name type="scientific">Hymenobacter persicinus</name>
    <dbReference type="NCBI Taxonomy" id="2025506"/>
    <lineage>
        <taxon>Bacteria</taxon>
        <taxon>Pseudomonadati</taxon>
        <taxon>Bacteroidota</taxon>
        <taxon>Cytophagia</taxon>
        <taxon>Cytophagales</taxon>
        <taxon>Hymenobacteraceae</taxon>
        <taxon>Hymenobacter</taxon>
    </lineage>
</organism>
<feature type="transmembrane region" description="Helical" evidence="1">
    <location>
        <begin position="21"/>
        <end position="40"/>
    </location>
</feature>
<feature type="transmembrane region" description="Helical" evidence="1">
    <location>
        <begin position="224"/>
        <end position="241"/>
    </location>
</feature>
<evidence type="ECO:0000256" key="1">
    <source>
        <dbReference type="SAM" id="Phobius"/>
    </source>
</evidence>
<protein>
    <recommendedName>
        <fullName evidence="4">Glycosyltransferase RgtA/B/C/D-like domain-containing protein</fullName>
    </recommendedName>
</protein>
<feature type="transmembrane region" description="Helical" evidence="1">
    <location>
        <begin position="131"/>
        <end position="150"/>
    </location>
</feature>
<dbReference type="EMBL" id="SEWE01000061">
    <property type="protein sequence ID" value="RYU76068.1"/>
    <property type="molecule type" value="Genomic_DNA"/>
</dbReference>
<feature type="transmembrane region" description="Helical" evidence="1">
    <location>
        <begin position="98"/>
        <end position="119"/>
    </location>
</feature>
<keyword evidence="1" id="KW-0472">Membrane</keyword>
<feature type="transmembrane region" description="Helical" evidence="1">
    <location>
        <begin position="185"/>
        <end position="212"/>
    </location>
</feature>
<accession>A0A4Q5L7D0</accession>
<evidence type="ECO:0000313" key="2">
    <source>
        <dbReference type="EMBL" id="RYU76068.1"/>
    </source>
</evidence>
<dbReference type="Pfam" id="PF19528">
    <property type="entry name" value="DUF6056"/>
    <property type="match status" value="1"/>
</dbReference>
<feature type="transmembrane region" description="Helical" evidence="1">
    <location>
        <begin position="156"/>
        <end position="173"/>
    </location>
</feature>
<reference evidence="2 3" key="1">
    <citation type="submission" date="2019-02" db="EMBL/GenBank/DDBJ databases">
        <title>Bacterial novel species isolated from soil.</title>
        <authorList>
            <person name="Jung H.-Y."/>
        </authorList>
    </citation>
    <scope>NUCLEOTIDE SEQUENCE [LARGE SCALE GENOMIC DNA]</scope>
    <source>
        <strain evidence="2 3">1-3-3-3</strain>
    </source>
</reference>
<keyword evidence="1" id="KW-0812">Transmembrane</keyword>
<proteinExistence type="predicted"/>
<dbReference type="AlphaFoldDB" id="A0A4Q5L7D0"/>
<sequence>MNPGELGRRGKPWFRLAAQPAVEWALLAAALLPFVLISAYNHPTDDDFQGAVFARHLGFWAGIGEYYQHWTGRYTSSFFYGLAYEAPSLGAWLVALRLAPVLLLGALLTATQFALGGLFPPLSSATRWRAAGYGVLLYLCGIPSVASALYWLSGSAVYTTGIILTLGLLGVAARLQRGLARPGWVVLGGITAFLLAGTNELSMLLTVVALVGWCCCQPRGRRRWPVLLLGAGLGAAVTLMAPGNVARAAVVSTSALLSSHLLVVGAKSVYLTVAHWASWGSSGLLLLMTLLVALSAEWSAAPRASPAYRWWLAAGSGVGVLLVLPLPTLWLTNEVPARVWNLIYFVFLAGWFAVVFRVFRQVPPAGWKLTKAQGSICRSIWLLLVLLSQSSAVHRAYVDLAFKAPGYNLAQHRRYQLLERAQQRRERQVVVPPLLAQEYQYPATIFLHELELSPRDIANSGLADYFGLDSVRVSALPQRVQRHFEQ</sequence>
<feature type="transmembrane region" description="Helical" evidence="1">
    <location>
        <begin position="276"/>
        <end position="296"/>
    </location>
</feature>
<comment type="caution">
    <text evidence="2">The sequence shown here is derived from an EMBL/GenBank/DDBJ whole genome shotgun (WGS) entry which is preliminary data.</text>
</comment>
<gene>
    <name evidence="2" type="ORF">EWM57_19180</name>
</gene>
<evidence type="ECO:0008006" key="4">
    <source>
        <dbReference type="Google" id="ProtNLM"/>
    </source>
</evidence>
<feature type="transmembrane region" description="Helical" evidence="1">
    <location>
        <begin position="308"/>
        <end position="330"/>
    </location>
</feature>
<dbReference type="RefSeq" id="WP_129922928.1">
    <property type="nucleotide sequence ID" value="NZ_SEWE01000061.1"/>
</dbReference>
<dbReference type="Proteomes" id="UP000294155">
    <property type="component" value="Unassembled WGS sequence"/>
</dbReference>
<name>A0A4Q5L7D0_9BACT</name>
<dbReference type="InterPro" id="IPR045691">
    <property type="entry name" value="DUF6056"/>
</dbReference>
<dbReference type="OrthoDB" id="1081881at2"/>
<keyword evidence="1" id="KW-1133">Transmembrane helix</keyword>
<evidence type="ECO:0000313" key="3">
    <source>
        <dbReference type="Proteomes" id="UP000294155"/>
    </source>
</evidence>
<keyword evidence="3" id="KW-1185">Reference proteome</keyword>
<feature type="transmembrane region" description="Helical" evidence="1">
    <location>
        <begin position="342"/>
        <end position="359"/>
    </location>
</feature>